<dbReference type="InterPro" id="IPR012296">
    <property type="entry name" value="Nuclease_put_TT1808"/>
</dbReference>
<proteinExistence type="predicted"/>
<dbReference type="EMBL" id="CP029550">
    <property type="protein sequence ID" value="AWN41931.1"/>
    <property type="molecule type" value="Genomic_DNA"/>
</dbReference>
<evidence type="ECO:0000313" key="1">
    <source>
        <dbReference type="EMBL" id="AWN41931.1"/>
    </source>
</evidence>
<accession>A0A2U8W8G6</accession>
<dbReference type="InterPro" id="IPR011335">
    <property type="entry name" value="Restrct_endonuc-II-like"/>
</dbReference>
<evidence type="ECO:0000313" key="2">
    <source>
        <dbReference type="Proteomes" id="UP000245926"/>
    </source>
</evidence>
<dbReference type="SUPFAM" id="SSF52980">
    <property type="entry name" value="Restriction endonuclease-like"/>
    <property type="match status" value="1"/>
</dbReference>
<sequence length="90" mass="10320">MSLDEFLAWSADRPRRYELIGGEMHAKFPQRARHARTRFRVQIALSDALSALGLPRRRLSLDVPRSRLDPCLHGCDSAPTLPDRLRRMPA</sequence>
<organism evidence="1 2">
    <name type="scientific">Methylobacterium durans</name>
    <dbReference type="NCBI Taxonomy" id="2202825"/>
    <lineage>
        <taxon>Bacteria</taxon>
        <taxon>Pseudomonadati</taxon>
        <taxon>Pseudomonadota</taxon>
        <taxon>Alphaproteobacteria</taxon>
        <taxon>Hyphomicrobiales</taxon>
        <taxon>Methylobacteriaceae</taxon>
        <taxon>Methylobacterium</taxon>
    </lineage>
</organism>
<dbReference type="OrthoDB" id="8452919at2"/>
<dbReference type="KEGG" id="mets:DK389_17305"/>
<reference evidence="2" key="1">
    <citation type="submission" date="2018-05" db="EMBL/GenBank/DDBJ databases">
        <title>Complete Genome Sequence of Methylobacterium sp. 17SD2-17.</title>
        <authorList>
            <person name="Srinivasan S."/>
        </authorList>
    </citation>
    <scope>NUCLEOTIDE SEQUENCE [LARGE SCALE GENOMIC DNA]</scope>
    <source>
        <strain evidence="2">17SD2-17</strain>
    </source>
</reference>
<name>A0A2U8W8G6_9HYPH</name>
<evidence type="ECO:0008006" key="3">
    <source>
        <dbReference type="Google" id="ProtNLM"/>
    </source>
</evidence>
<keyword evidence="2" id="KW-1185">Reference proteome</keyword>
<dbReference type="AlphaFoldDB" id="A0A2U8W8G6"/>
<dbReference type="Proteomes" id="UP000245926">
    <property type="component" value="Chromosome"/>
</dbReference>
<protein>
    <recommendedName>
        <fullName evidence="3">Restriction endonuclease domain-containing protein</fullName>
    </recommendedName>
</protein>
<dbReference type="Gene3D" id="3.90.1570.10">
    <property type="entry name" value="tt1808, chain A"/>
    <property type="match status" value="1"/>
</dbReference>
<gene>
    <name evidence="1" type="ORF">DK389_17305</name>
</gene>